<evidence type="ECO:0000256" key="4">
    <source>
        <dbReference type="ARBA" id="ARBA00023163"/>
    </source>
</evidence>
<dbReference type="InterPro" id="IPR003598">
    <property type="entry name" value="Ig_sub2"/>
</dbReference>
<name>A0A226EPE6_FOLCA</name>
<dbReference type="FunFam" id="2.60.40.10:FF:000032">
    <property type="entry name" value="palladin isoform X1"/>
    <property type="match status" value="1"/>
</dbReference>
<dbReference type="SUPFAM" id="SSF47459">
    <property type="entry name" value="HLH, helix-loop-helix DNA-binding domain"/>
    <property type="match status" value="1"/>
</dbReference>
<feature type="domain" description="EGF-like" evidence="11">
    <location>
        <begin position="165"/>
        <end position="204"/>
    </location>
</feature>
<evidence type="ECO:0000256" key="6">
    <source>
        <dbReference type="ARBA" id="ARBA00023319"/>
    </source>
</evidence>
<dbReference type="CDD" id="cd00054">
    <property type="entry name" value="EGF_CA"/>
    <property type="match status" value="1"/>
</dbReference>
<keyword evidence="3 7" id="KW-1015">Disulfide bond</keyword>
<dbReference type="PROSITE" id="PS01186">
    <property type="entry name" value="EGF_2"/>
    <property type="match status" value="1"/>
</dbReference>
<dbReference type="STRING" id="158441.A0A226EPE6"/>
<dbReference type="InterPro" id="IPR051732">
    <property type="entry name" value="USF"/>
</dbReference>
<evidence type="ECO:0000256" key="2">
    <source>
        <dbReference type="ARBA" id="ARBA00023015"/>
    </source>
</evidence>
<evidence type="ECO:0000259" key="12">
    <source>
        <dbReference type="PROSITE" id="PS50835"/>
    </source>
</evidence>
<keyword evidence="6" id="KW-0393">Immunoglobulin domain</keyword>
<feature type="signal peptide" evidence="10">
    <location>
        <begin position="1"/>
        <end position="20"/>
    </location>
</feature>
<evidence type="ECO:0000256" key="8">
    <source>
        <dbReference type="SAM" id="Coils"/>
    </source>
</evidence>
<evidence type="ECO:0000256" key="1">
    <source>
        <dbReference type="ARBA" id="ARBA00004123"/>
    </source>
</evidence>
<gene>
    <name evidence="14" type="ORF">Fcan01_04022</name>
</gene>
<dbReference type="PROSITE" id="PS50888">
    <property type="entry name" value="BHLH"/>
    <property type="match status" value="1"/>
</dbReference>
<dbReference type="GO" id="GO:0005634">
    <property type="term" value="C:nucleus"/>
    <property type="evidence" value="ECO:0007669"/>
    <property type="project" value="UniProtKB-SubCell"/>
</dbReference>
<dbReference type="AlphaFoldDB" id="A0A226EPE6"/>
<keyword evidence="5" id="KW-0539">Nucleus</keyword>
<feature type="disulfide bond" evidence="7">
    <location>
        <begin position="175"/>
        <end position="192"/>
    </location>
</feature>
<comment type="caution">
    <text evidence="7">Lacks conserved residue(s) required for the propagation of feature annotation.</text>
</comment>
<dbReference type="PROSITE" id="PS50026">
    <property type="entry name" value="EGF_3"/>
    <property type="match status" value="1"/>
</dbReference>
<dbReference type="Gene3D" id="4.10.280.10">
    <property type="entry name" value="Helix-loop-helix DNA-binding domain"/>
    <property type="match status" value="1"/>
</dbReference>
<evidence type="ECO:0000256" key="5">
    <source>
        <dbReference type="ARBA" id="ARBA00023242"/>
    </source>
</evidence>
<comment type="subcellular location">
    <subcellularLocation>
        <location evidence="1">Nucleus</location>
    </subcellularLocation>
</comment>
<feature type="region of interest" description="Disordered" evidence="9">
    <location>
        <begin position="122"/>
        <end position="149"/>
    </location>
</feature>
<dbReference type="SMART" id="SM00353">
    <property type="entry name" value="HLH"/>
    <property type="match status" value="1"/>
</dbReference>
<dbReference type="OrthoDB" id="6133584at2759"/>
<dbReference type="PROSITE" id="PS00022">
    <property type="entry name" value="EGF_1"/>
    <property type="match status" value="1"/>
</dbReference>
<dbReference type="InterPro" id="IPR013783">
    <property type="entry name" value="Ig-like_fold"/>
</dbReference>
<dbReference type="InterPro" id="IPR003599">
    <property type="entry name" value="Ig_sub"/>
</dbReference>
<keyword evidence="10" id="KW-0732">Signal</keyword>
<feature type="domain" description="BHLH" evidence="13">
    <location>
        <begin position="361"/>
        <end position="416"/>
    </location>
</feature>
<comment type="caution">
    <text evidence="14">The sequence shown here is derived from an EMBL/GenBank/DDBJ whole genome shotgun (WGS) entry which is preliminary data.</text>
</comment>
<dbReference type="CDD" id="cd11396">
    <property type="entry name" value="bHLHzip_USF"/>
    <property type="match status" value="1"/>
</dbReference>
<keyword evidence="8" id="KW-0175">Coiled coil</keyword>
<evidence type="ECO:0000313" key="15">
    <source>
        <dbReference type="Proteomes" id="UP000198287"/>
    </source>
</evidence>
<protein>
    <submittedName>
        <fullName evidence="14">Upstream stimulatory factor 1</fullName>
    </submittedName>
</protein>
<dbReference type="InterPro" id="IPR036638">
    <property type="entry name" value="HLH_DNA-bd_sf"/>
</dbReference>
<dbReference type="SUPFAM" id="SSF48726">
    <property type="entry name" value="Immunoglobulin"/>
    <property type="match status" value="1"/>
</dbReference>
<proteinExistence type="predicted"/>
<dbReference type="SMART" id="SM00408">
    <property type="entry name" value="IGc2"/>
    <property type="match status" value="1"/>
</dbReference>
<reference evidence="14 15" key="1">
    <citation type="submission" date="2015-12" db="EMBL/GenBank/DDBJ databases">
        <title>The genome of Folsomia candida.</title>
        <authorList>
            <person name="Faddeeva A."/>
            <person name="Derks M.F."/>
            <person name="Anvar Y."/>
            <person name="Smit S."/>
            <person name="Van Straalen N."/>
            <person name="Roelofs D."/>
        </authorList>
    </citation>
    <scope>NUCLEOTIDE SEQUENCE [LARGE SCALE GENOMIC DNA]</scope>
    <source>
        <strain evidence="14 15">VU population</strain>
        <tissue evidence="14">Whole body</tissue>
    </source>
</reference>
<accession>A0A226EPE6</accession>
<dbReference type="InterPro" id="IPR013098">
    <property type="entry name" value="Ig_I-set"/>
</dbReference>
<feature type="disulfide bond" evidence="7">
    <location>
        <begin position="194"/>
        <end position="203"/>
    </location>
</feature>
<dbReference type="InterPro" id="IPR000742">
    <property type="entry name" value="EGF"/>
</dbReference>
<dbReference type="InterPro" id="IPR036179">
    <property type="entry name" value="Ig-like_dom_sf"/>
</dbReference>
<sequence length="473" mass="51673">MLILIFFVTGKGQAPSVVAAKDVQLNVKERLRLRCRLRAGNPIPLLTWYKDDRPVNLTDTGKFRLRTKRRQSILVIRKARESDVGVYRCEAKNVFGSAYASVRVSLSPSTLVSASGGATPAISTKPKATTTTTTSTTNTNPVVKKPSSSFNSIGTTATTTLWPLEARECPYDSYCLNGGVCSYFETIGEFVCQCAEGYQGQRCDTKDVQGSMYLSYFCLFGTNNPDYPCSQEVPVKVMIDTSDDDDSHEEIEIDPMEIATTVTIVEEDGSTSVVEGAQVSSVVSDAGPNSAIRFGHSSNGNVTYQVVANDNYHQSSGLQLLNNGSGGGGQYYVVSSGVPRSQVIDPRNFGRVVKANARDDKKRATHNEVERRRRDKINGWIGKLAKIVPSCADEAVSKNQSKGGILAKTCEYIGELKSTNCRLAASLKEHQNTAEELDALRREVSELRKENMMLKQHLGPTEDDSTVIITTSE</sequence>
<dbReference type="Pfam" id="PF00010">
    <property type="entry name" value="HLH"/>
    <property type="match status" value="1"/>
</dbReference>
<dbReference type="Pfam" id="PF07679">
    <property type="entry name" value="I-set"/>
    <property type="match status" value="1"/>
</dbReference>
<evidence type="ECO:0000313" key="14">
    <source>
        <dbReference type="EMBL" id="OXA58914.1"/>
    </source>
</evidence>
<evidence type="ECO:0000256" key="9">
    <source>
        <dbReference type="SAM" id="MobiDB-lite"/>
    </source>
</evidence>
<evidence type="ECO:0000259" key="13">
    <source>
        <dbReference type="PROSITE" id="PS50888"/>
    </source>
</evidence>
<dbReference type="Gene3D" id="2.10.25.10">
    <property type="entry name" value="Laminin"/>
    <property type="match status" value="1"/>
</dbReference>
<dbReference type="PANTHER" id="PTHR46117:SF3">
    <property type="entry name" value="FI24210P1"/>
    <property type="match status" value="1"/>
</dbReference>
<dbReference type="GO" id="GO:0046983">
    <property type="term" value="F:protein dimerization activity"/>
    <property type="evidence" value="ECO:0007669"/>
    <property type="project" value="InterPro"/>
</dbReference>
<feature type="domain" description="Ig-like" evidence="12">
    <location>
        <begin position="15"/>
        <end position="107"/>
    </location>
</feature>
<evidence type="ECO:0000256" key="10">
    <source>
        <dbReference type="SAM" id="SignalP"/>
    </source>
</evidence>
<dbReference type="PANTHER" id="PTHR46117">
    <property type="entry name" value="FI24210P1"/>
    <property type="match status" value="1"/>
</dbReference>
<feature type="coiled-coil region" evidence="8">
    <location>
        <begin position="423"/>
        <end position="457"/>
    </location>
</feature>
<dbReference type="SUPFAM" id="SSF57196">
    <property type="entry name" value="EGF/Laminin"/>
    <property type="match status" value="1"/>
</dbReference>
<keyword evidence="4" id="KW-0804">Transcription</keyword>
<dbReference type="PROSITE" id="PS50835">
    <property type="entry name" value="IG_LIKE"/>
    <property type="match status" value="1"/>
</dbReference>
<keyword evidence="2" id="KW-0805">Transcription regulation</keyword>
<dbReference type="GO" id="GO:0000981">
    <property type="term" value="F:DNA-binding transcription factor activity, RNA polymerase II-specific"/>
    <property type="evidence" value="ECO:0007669"/>
    <property type="project" value="TreeGrafter"/>
</dbReference>
<keyword evidence="7" id="KW-0245">EGF-like domain</keyword>
<evidence type="ECO:0000259" key="11">
    <source>
        <dbReference type="PROSITE" id="PS50026"/>
    </source>
</evidence>
<evidence type="ECO:0000256" key="3">
    <source>
        <dbReference type="ARBA" id="ARBA00023157"/>
    </source>
</evidence>
<evidence type="ECO:0000256" key="7">
    <source>
        <dbReference type="PROSITE-ProRule" id="PRU00076"/>
    </source>
</evidence>
<organism evidence="14 15">
    <name type="scientific">Folsomia candida</name>
    <name type="common">Springtail</name>
    <dbReference type="NCBI Taxonomy" id="158441"/>
    <lineage>
        <taxon>Eukaryota</taxon>
        <taxon>Metazoa</taxon>
        <taxon>Ecdysozoa</taxon>
        <taxon>Arthropoda</taxon>
        <taxon>Hexapoda</taxon>
        <taxon>Collembola</taxon>
        <taxon>Entomobryomorpha</taxon>
        <taxon>Isotomoidea</taxon>
        <taxon>Isotomidae</taxon>
        <taxon>Proisotominae</taxon>
        <taxon>Folsomia</taxon>
    </lineage>
</organism>
<dbReference type="Proteomes" id="UP000198287">
    <property type="component" value="Unassembled WGS sequence"/>
</dbReference>
<dbReference type="InterPro" id="IPR011598">
    <property type="entry name" value="bHLH_dom"/>
</dbReference>
<feature type="compositionally biased region" description="Low complexity" evidence="9">
    <location>
        <begin position="122"/>
        <end position="140"/>
    </location>
</feature>
<dbReference type="SMART" id="SM00409">
    <property type="entry name" value="IG"/>
    <property type="match status" value="1"/>
</dbReference>
<dbReference type="EMBL" id="LNIX01000002">
    <property type="protein sequence ID" value="OXA58914.1"/>
    <property type="molecule type" value="Genomic_DNA"/>
</dbReference>
<keyword evidence="15" id="KW-1185">Reference proteome</keyword>
<dbReference type="Gene3D" id="2.60.40.10">
    <property type="entry name" value="Immunoglobulins"/>
    <property type="match status" value="1"/>
</dbReference>
<dbReference type="InterPro" id="IPR007110">
    <property type="entry name" value="Ig-like_dom"/>
</dbReference>
<dbReference type="SMART" id="SM00181">
    <property type="entry name" value="EGF"/>
    <property type="match status" value="1"/>
</dbReference>
<dbReference type="GO" id="GO:0000978">
    <property type="term" value="F:RNA polymerase II cis-regulatory region sequence-specific DNA binding"/>
    <property type="evidence" value="ECO:0007669"/>
    <property type="project" value="TreeGrafter"/>
</dbReference>
<feature type="chain" id="PRO_5013098864" evidence="10">
    <location>
        <begin position="21"/>
        <end position="473"/>
    </location>
</feature>